<evidence type="ECO:0000256" key="1">
    <source>
        <dbReference type="ARBA" id="ARBA00023015"/>
    </source>
</evidence>
<evidence type="ECO:0000256" key="2">
    <source>
        <dbReference type="ARBA" id="ARBA00023125"/>
    </source>
</evidence>
<dbReference type="InterPro" id="IPR018060">
    <property type="entry name" value="HTH_AraC"/>
</dbReference>
<dbReference type="EMBL" id="QRGP01000001">
    <property type="protein sequence ID" value="RDV06131.1"/>
    <property type="molecule type" value="Genomic_DNA"/>
</dbReference>
<organism evidence="5 6">
    <name type="scientific">Sphingorhabdus pulchriflava</name>
    <dbReference type="NCBI Taxonomy" id="2292257"/>
    <lineage>
        <taxon>Bacteria</taxon>
        <taxon>Pseudomonadati</taxon>
        <taxon>Pseudomonadota</taxon>
        <taxon>Alphaproteobacteria</taxon>
        <taxon>Sphingomonadales</taxon>
        <taxon>Sphingomonadaceae</taxon>
        <taxon>Sphingorhabdus</taxon>
    </lineage>
</organism>
<gene>
    <name evidence="5" type="ORF">DXH95_01445</name>
</gene>
<dbReference type="SMART" id="SM00342">
    <property type="entry name" value="HTH_ARAC"/>
    <property type="match status" value="1"/>
</dbReference>
<dbReference type="Gene3D" id="1.10.10.60">
    <property type="entry name" value="Homeodomain-like"/>
    <property type="match status" value="1"/>
</dbReference>
<dbReference type="OrthoDB" id="323290at2"/>
<keyword evidence="3" id="KW-0804">Transcription</keyword>
<comment type="caution">
    <text evidence="5">The sequence shown here is derived from an EMBL/GenBank/DDBJ whole genome shotgun (WGS) entry which is preliminary data.</text>
</comment>
<name>A0A371BFI2_9SPHN</name>
<keyword evidence="1" id="KW-0805">Transcription regulation</keyword>
<reference evidence="6" key="1">
    <citation type="submission" date="2018-08" db="EMBL/GenBank/DDBJ databases">
        <authorList>
            <person name="Kim S.-J."/>
            <person name="Jung G.-Y."/>
        </authorList>
    </citation>
    <scope>NUCLEOTIDE SEQUENCE [LARGE SCALE GENOMIC DNA]</scope>
    <source>
        <strain evidence="6">GY_G</strain>
    </source>
</reference>
<protein>
    <submittedName>
        <fullName evidence="5">AraC family transcriptional regulator</fullName>
    </submittedName>
</protein>
<proteinExistence type="predicted"/>
<evidence type="ECO:0000313" key="5">
    <source>
        <dbReference type="EMBL" id="RDV06131.1"/>
    </source>
</evidence>
<dbReference type="RefSeq" id="WP_115547691.1">
    <property type="nucleotide sequence ID" value="NZ_QRGP01000001.1"/>
</dbReference>
<evidence type="ECO:0000313" key="6">
    <source>
        <dbReference type="Proteomes" id="UP000263833"/>
    </source>
</evidence>
<feature type="domain" description="HTH araC/xylS-type" evidence="4">
    <location>
        <begin position="156"/>
        <end position="255"/>
    </location>
</feature>
<keyword evidence="2" id="KW-0238">DNA-binding</keyword>
<dbReference type="Proteomes" id="UP000263833">
    <property type="component" value="Unassembled WGS sequence"/>
</dbReference>
<evidence type="ECO:0000259" key="4">
    <source>
        <dbReference type="PROSITE" id="PS01124"/>
    </source>
</evidence>
<dbReference type="Pfam" id="PF12833">
    <property type="entry name" value="HTH_18"/>
    <property type="match status" value="1"/>
</dbReference>
<dbReference type="AlphaFoldDB" id="A0A371BFI2"/>
<dbReference type="InterPro" id="IPR050204">
    <property type="entry name" value="AraC_XylS_family_regulators"/>
</dbReference>
<dbReference type="GO" id="GO:0043565">
    <property type="term" value="F:sequence-specific DNA binding"/>
    <property type="evidence" value="ECO:0007669"/>
    <property type="project" value="InterPro"/>
</dbReference>
<dbReference type="PANTHER" id="PTHR46796">
    <property type="entry name" value="HTH-TYPE TRANSCRIPTIONAL ACTIVATOR RHAS-RELATED"/>
    <property type="match status" value="1"/>
</dbReference>
<dbReference type="PROSITE" id="PS01124">
    <property type="entry name" value="HTH_ARAC_FAMILY_2"/>
    <property type="match status" value="1"/>
</dbReference>
<keyword evidence="6" id="KW-1185">Reference proteome</keyword>
<dbReference type="GO" id="GO:0003700">
    <property type="term" value="F:DNA-binding transcription factor activity"/>
    <property type="evidence" value="ECO:0007669"/>
    <property type="project" value="InterPro"/>
</dbReference>
<evidence type="ECO:0000256" key="3">
    <source>
        <dbReference type="ARBA" id="ARBA00023163"/>
    </source>
</evidence>
<accession>A0A371BFI2</accession>
<sequence>MINVQYQAPTEQLQQLVSSLYRFDYSGHALREVERADRAQFRIMLYGQGSYRFADGNEYPTYPVTVIGPTTRPFEAIASGPVSIFGWGMLPAGWAALMGAEAENWIDKAFDARRIFGDTIMDLREELIALAEPAAQFALGEAAAAEIYRNLDGAPFEFTAMVDRWLVDDSDPDVDVLIAESGLSPRQLERMTKRYYGMPPKKLSRKYRALRAANRIAHGDSLDNSDLGLAFYDQSHLTREVKQFTGLTPGQLRAGTSKLTTATMMGRSALGGKVSPLISDS</sequence>